<dbReference type="SMART" id="SM00387">
    <property type="entry name" value="HATPase_c"/>
    <property type="match status" value="1"/>
</dbReference>
<evidence type="ECO:0000256" key="1">
    <source>
        <dbReference type="ARBA" id="ARBA00000085"/>
    </source>
</evidence>
<dbReference type="SMART" id="SM00388">
    <property type="entry name" value="HisKA"/>
    <property type="match status" value="1"/>
</dbReference>
<dbReference type="InterPro" id="IPR001610">
    <property type="entry name" value="PAC"/>
</dbReference>
<dbReference type="CDD" id="cd16922">
    <property type="entry name" value="HATPase_EvgS-ArcB-TorS-like"/>
    <property type="match status" value="1"/>
</dbReference>
<dbReference type="Gene3D" id="3.40.50.2300">
    <property type="match status" value="1"/>
</dbReference>
<dbReference type="CDD" id="cd17546">
    <property type="entry name" value="REC_hyHK_CKI1_RcsC-like"/>
    <property type="match status" value="1"/>
</dbReference>
<dbReference type="Pfam" id="PF00512">
    <property type="entry name" value="HisKA"/>
    <property type="match status" value="1"/>
</dbReference>
<evidence type="ECO:0000256" key="2">
    <source>
        <dbReference type="ARBA" id="ARBA00012438"/>
    </source>
</evidence>
<dbReference type="Gene3D" id="1.10.287.130">
    <property type="match status" value="1"/>
</dbReference>
<dbReference type="SMART" id="SM00448">
    <property type="entry name" value="REC"/>
    <property type="match status" value="1"/>
</dbReference>
<dbReference type="InterPro" id="IPR035965">
    <property type="entry name" value="PAS-like_dom_sf"/>
</dbReference>
<dbReference type="NCBIfam" id="TIGR00229">
    <property type="entry name" value="sensory_box"/>
    <property type="match status" value="1"/>
</dbReference>
<gene>
    <name evidence="11" type="ORF">SAMN04488503_1044</name>
</gene>
<dbReference type="PANTHER" id="PTHR45339:SF5">
    <property type="entry name" value="HISTIDINE KINASE"/>
    <property type="match status" value="1"/>
</dbReference>
<dbReference type="RefSeq" id="WP_089272450.1">
    <property type="nucleotide sequence ID" value="NZ_FZOC01000002.1"/>
</dbReference>
<dbReference type="PROSITE" id="PS50112">
    <property type="entry name" value="PAS"/>
    <property type="match status" value="1"/>
</dbReference>
<dbReference type="Pfam" id="PF00072">
    <property type="entry name" value="Response_reg"/>
    <property type="match status" value="1"/>
</dbReference>
<proteinExistence type="predicted"/>
<dbReference type="SUPFAM" id="SSF55785">
    <property type="entry name" value="PYP-like sensor domain (PAS domain)"/>
    <property type="match status" value="1"/>
</dbReference>
<feature type="coiled-coil region" evidence="5">
    <location>
        <begin position="140"/>
        <end position="167"/>
    </location>
</feature>
<dbReference type="InterPro" id="IPR001789">
    <property type="entry name" value="Sig_transdc_resp-reg_receiver"/>
</dbReference>
<comment type="catalytic activity">
    <reaction evidence="1">
        <text>ATP + protein L-histidine = ADP + protein N-phospho-L-histidine.</text>
        <dbReference type="EC" id="2.7.13.3"/>
    </reaction>
</comment>
<dbReference type="SUPFAM" id="SSF52172">
    <property type="entry name" value="CheY-like"/>
    <property type="match status" value="1"/>
</dbReference>
<dbReference type="FunFam" id="3.30.565.10:FF:000010">
    <property type="entry name" value="Sensor histidine kinase RcsC"/>
    <property type="match status" value="1"/>
</dbReference>
<evidence type="ECO:0000313" key="12">
    <source>
        <dbReference type="Proteomes" id="UP000198324"/>
    </source>
</evidence>
<feature type="domain" description="Histidine kinase" evidence="7">
    <location>
        <begin position="174"/>
        <end position="397"/>
    </location>
</feature>
<keyword evidence="12" id="KW-1185">Reference proteome</keyword>
<dbReference type="GO" id="GO:0006355">
    <property type="term" value="P:regulation of DNA-templated transcription"/>
    <property type="evidence" value="ECO:0007669"/>
    <property type="project" value="InterPro"/>
</dbReference>
<evidence type="ECO:0000313" key="11">
    <source>
        <dbReference type="EMBL" id="SNR75371.1"/>
    </source>
</evidence>
<dbReference type="SUPFAM" id="SSF47384">
    <property type="entry name" value="Homodimeric domain of signal transducing histidine kinase"/>
    <property type="match status" value="1"/>
</dbReference>
<evidence type="ECO:0000256" key="6">
    <source>
        <dbReference type="SAM" id="MobiDB-lite"/>
    </source>
</evidence>
<dbReference type="SMART" id="SM00086">
    <property type="entry name" value="PAC"/>
    <property type="match status" value="1"/>
</dbReference>
<dbReference type="SMART" id="SM00091">
    <property type="entry name" value="PAS"/>
    <property type="match status" value="1"/>
</dbReference>
<dbReference type="Gene3D" id="3.30.565.10">
    <property type="entry name" value="Histidine kinase-like ATPase, C-terminal domain"/>
    <property type="match status" value="1"/>
</dbReference>
<dbReference type="PRINTS" id="PR00344">
    <property type="entry name" value="BCTRLSENSOR"/>
</dbReference>
<feature type="domain" description="PAC" evidence="10">
    <location>
        <begin position="104"/>
        <end position="156"/>
    </location>
</feature>
<dbReference type="InterPro" id="IPR036097">
    <property type="entry name" value="HisK_dim/P_sf"/>
</dbReference>
<feature type="region of interest" description="Disordered" evidence="6">
    <location>
        <begin position="1"/>
        <end position="27"/>
    </location>
</feature>
<evidence type="ECO:0000256" key="3">
    <source>
        <dbReference type="ARBA" id="ARBA00022553"/>
    </source>
</evidence>
<dbReference type="InterPro" id="IPR036890">
    <property type="entry name" value="HATPase_C_sf"/>
</dbReference>
<evidence type="ECO:0000256" key="4">
    <source>
        <dbReference type="PROSITE-ProRule" id="PRU00169"/>
    </source>
</evidence>
<dbReference type="OrthoDB" id="5383323at2"/>
<dbReference type="GO" id="GO:0000155">
    <property type="term" value="F:phosphorelay sensor kinase activity"/>
    <property type="evidence" value="ECO:0007669"/>
    <property type="project" value="InterPro"/>
</dbReference>
<dbReference type="Pfam" id="PF00989">
    <property type="entry name" value="PAS"/>
    <property type="match status" value="1"/>
</dbReference>
<feature type="modified residue" description="4-aspartylphosphate" evidence="4">
    <location>
        <position position="468"/>
    </location>
</feature>
<dbReference type="AlphaFoldDB" id="A0A238YX94"/>
<dbReference type="InterPro" id="IPR013767">
    <property type="entry name" value="PAS_fold"/>
</dbReference>
<dbReference type="CDD" id="cd00082">
    <property type="entry name" value="HisKA"/>
    <property type="match status" value="1"/>
</dbReference>
<dbReference type="EMBL" id="FZOC01000002">
    <property type="protein sequence ID" value="SNR75371.1"/>
    <property type="molecule type" value="Genomic_DNA"/>
</dbReference>
<feature type="domain" description="PAS" evidence="9">
    <location>
        <begin position="30"/>
        <end position="87"/>
    </location>
</feature>
<dbReference type="InterPro" id="IPR011006">
    <property type="entry name" value="CheY-like_superfamily"/>
</dbReference>
<evidence type="ECO:0000256" key="5">
    <source>
        <dbReference type="SAM" id="Coils"/>
    </source>
</evidence>
<protein>
    <recommendedName>
        <fullName evidence="2">histidine kinase</fullName>
        <ecNumber evidence="2">2.7.13.3</ecNumber>
    </recommendedName>
</protein>
<evidence type="ECO:0000259" key="8">
    <source>
        <dbReference type="PROSITE" id="PS50110"/>
    </source>
</evidence>
<feature type="domain" description="Response regulatory" evidence="8">
    <location>
        <begin position="419"/>
        <end position="537"/>
    </location>
</feature>
<dbReference type="InterPro" id="IPR004358">
    <property type="entry name" value="Sig_transdc_His_kin-like_C"/>
</dbReference>
<dbReference type="EC" id="2.7.13.3" evidence="2"/>
<dbReference type="PROSITE" id="PS50113">
    <property type="entry name" value="PAC"/>
    <property type="match status" value="1"/>
</dbReference>
<dbReference type="InterPro" id="IPR005467">
    <property type="entry name" value="His_kinase_dom"/>
</dbReference>
<dbReference type="InterPro" id="IPR000700">
    <property type="entry name" value="PAS-assoc_C"/>
</dbReference>
<dbReference type="InterPro" id="IPR003594">
    <property type="entry name" value="HATPase_dom"/>
</dbReference>
<name>A0A238YX94_9BACT</name>
<dbReference type="SUPFAM" id="SSF55874">
    <property type="entry name" value="ATPase domain of HSP90 chaperone/DNA topoisomerase II/histidine kinase"/>
    <property type="match status" value="1"/>
</dbReference>
<dbReference type="PROSITE" id="PS50109">
    <property type="entry name" value="HIS_KIN"/>
    <property type="match status" value="1"/>
</dbReference>
<dbReference type="PANTHER" id="PTHR45339">
    <property type="entry name" value="HYBRID SIGNAL TRANSDUCTION HISTIDINE KINASE J"/>
    <property type="match status" value="1"/>
</dbReference>
<organism evidence="11 12">
    <name type="scientific">Humidesulfovibrio mexicanus</name>
    <dbReference type="NCBI Taxonomy" id="147047"/>
    <lineage>
        <taxon>Bacteria</taxon>
        <taxon>Pseudomonadati</taxon>
        <taxon>Thermodesulfobacteriota</taxon>
        <taxon>Desulfovibrionia</taxon>
        <taxon>Desulfovibrionales</taxon>
        <taxon>Desulfovibrionaceae</taxon>
        <taxon>Humidesulfovibrio</taxon>
    </lineage>
</organism>
<dbReference type="PROSITE" id="PS50110">
    <property type="entry name" value="RESPONSE_REGULATORY"/>
    <property type="match status" value="1"/>
</dbReference>
<accession>A0A238YX94</accession>
<keyword evidence="3 4" id="KW-0597">Phosphoprotein</keyword>
<dbReference type="Proteomes" id="UP000198324">
    <property type="component" value="Unassembled WGS sequence"/>
</dbReference>
<evidence type="ECO:0000259" key="10">
    <source>
        <dbReference type="PROSITE" id="PS50113"/>
    </source>
</evidence>
<dbReference type="Pfam" id="PF02518">
    <property type="entry name" value="HATPase_c"/>
    <property type="match status" value="1"/>
</dbReference>
<dbReference type="InterPro" id="IPR000014">
    <property type="entry name" value="PAS"/>
</dbReference>
<evidence type="ECO:0000259" key="9">
    <source>
        <dbReference type="PROSITE" id="PS50112"/>
    </source>
</evidence>
<dbReference type="Gene3D" id="3.30.450.20">
    <property type="entry name" value="PAS domain"/>
    <property type="match status" value="1"/>
</dbReference>
<dbReference type="InterPro" id="IPR003661">
    <property type="entry name" value="HisK_dim/P_dom"/>
</dbReference>
<sequence length="544" mass="59081">MSNQPDQAVPKGPADAPAPKRSRQDEDLRAQQRLEATFEQASVGMAHVALSGRWLRVNARLREILGYPSGTLPGKAVQDILSAEDQEDGLGLLLRPPAQGSRPVAWERRAVTRSGGHVWVRIEATLIRDPAGEPDFLLLIVQDDTARKQAEADLRRAKEEAEAANVSKGEFLANMSHEIRTPLNGVLGMLQVLRGPLNKQERETYTGMAHEAGRRLLSLLNNILELSRMDSGQAEPASKPFSLRELFKAVLCVFLVPCREKKLALTASVDPGVPEQILGDEARLHQILFNLVGNAVKYTPGGSVRLECWTQPSGRDPSVLHLYITVSDTGIGIPDGKIAQVFRRFTQVDASYLRKFEGAGLGLAIVKRMVEFLGGGILVDSEEGAGTAITIALKARAAGPRANGSPRATPPRDSALPLRVLLVEDEPISQLATALMLRKMGHSVECCGNGRDAVAAVRRDGFDCVLMDIQMPEMDGLEATEAIRALSDPERSGVPIVALTAYALPGDKERFLKAGMDHYVGKPVHNAEMENVLSMIPRRTRPAA</sequence>
<reference evidence="11 12" key="1">
    <citation type="submission" date="2017-06" db="EMBL/GenBank/DDBJ databases">
        <authorList>
            <person name="Kim H.J."/>
            <person name="Triplett B.A."/>
        </authorList>
    </citation>
    <scope>NUCLEOTIDE SEQUENCE [LARGE SCALE GENOMIC DNA]</scope>
    <source>
        <strain evidence="11 12">DSM 13116</strain>
    </source>
</reference>
<evidence type="ECO:0000259" key="7">
    <source>
        <dbReference type="PROSITE" id="PS50109"/>
    </source>
</evidence>
<dbReference type="CDD" id="cd00130">
    <property type="entry name" value="PAS"/>
    <property type="match status" value="1"/>
</dbReference>
<keyword evidence="5" id="KW-0175">Coiled coil</keyword>